<evidence type="ECO:0000256" key="2">
    <source>
        <dbReference type="ARBA" id="ARBA00022840"/>
    </source>
</evidence>
<dbReference type="Pfam" id="PF20161">
    <property type="entry name" value="VpsR"/>
    <property type="match status" value="1"/>
</dbReference>
<keyword evidence="5" id="KW-0804">Transcription</keyword>
<gene>
    <name evidence="7" type="ORF">AWB70_06144</name>
</gene>
<dbReference type="PROSITE" id="PS50045">
    <property type="entry name" value="SIGMA54_INTERACT_4"/>
    <property type="match status" value="1"/>
</dbReference>
<dbReference type="CDD" id="cd00009">
    <property type="entry name" value="AAA"/>
    <property type="match status" value="1"/>
</dbReference>
<organism evidence="7 8">
    <name type="scientific">Caballeronia cordobensis</name>
    <name type="common">Burkholderia cordobensis</name>
    <dbReference type="NCBI Taxonomy" id="1353886"/>
    <lineage>
        <taxon>Bacteria</taxon>
        <taxon>Pseudomonadati</taxon>
        <taxon>Pseudomonadota</taxon>
        <taxon>Betaproteobacteria</taxon>
        <taxon>Burkholderiales</taxon>
        <taxon>Burkholderiaceae</taxon>
        <taxon>Caballeronia</taxon>
    </lineage>
</organism>
<dbReference type="Pfam" id="PF02954">
    <property type="entry name" value="HTH_8"/>
    <property type="match status" value="1"/>
</dbReference>
<dbReference type="InterPro" id="IPR002078">
    <property type="entry name" value="Sigma_54_int"/>
</dbReference>
<reference evidence="8" key="1">
    <citation type="submission" date="2016-01" db="EMBL/GenBank/DDBJ databases">
        <authorList>
            <person name="Peeters C."/>
        </authorList>
    </citation>
    <scope>NUCLEOTIDE SEQUENCE [LARGE SCALE GENOMIC DNA]</scope>
</reference>
<dbReference type="Proteomes" id="UP000054740">
    <property type="component" value="Unassembled WGS sequence"/>
</dbReference>
<dbReference type="PANTHER" id="PTHR32071">
    <property type="entry name" value="TRANSCRIPTIONAL REGULATORY PROTEIN"/>
    <property type="match status" value="1"/>
</dbReference>
<dbReference type="InterPro" id="IPR025944">
    <property type="entry name" value="Sigma_54_int_dom_CS"/>
</dbReference>
<name>A0A158J9H9_CABCO</name>
<keyword evidence="2" id="KW-0067">ATP-binding</keyword>
<dbReference type="GO" id="GO:0043565">
    <property type="term" value="F:sequence-specific DNA binding"/>
    <property type="evidence" value="ECO:0007669"/>
    <property type="project" value="InterPro"/>
</dbReference>
<protein>
    <submittedName>
        <fullName evidence="7">Sigma-54 interacting regulatory protein</fullName>
    </submittedName>
</protein>
<evidence type="ECO:0000256" key="1">
    <source>
        <dbReference type="ARBA" id="ARBA00022741"/>
    </source>
</evidence>
<dbReference type="InterPro" id="IPR027417">
    <property type="entry name" value="P-loop_NTPase"/>
</dbReference>
<keyword evidence="3" id="KW-0805">Transcription regulation</keyword>
<keyword evidence="1" id="KW-0547">Nucleotide-binding</keyword>
<dbReference type="InterPro" id="IPR025943">
    <property type="entry name" value="Sigma_54_int_dom_ATP-bd_2"/>
</dbReference>
<dbReference type="InterPro" id="IPR009057">
    <property type="entry name" value="Homeodomain-like_sf"/>
</dbReference>
<evidence type="ECO:0000256" key="3">
    <source>
        <dbReference type="ARBA" id="ARBA00023015"/>
    </source>
</evidence>
<dbReference type="AlphaFoldDB" id="A0A158J9H9"/>
<dbReference type="InterPro" id="IPR002197">
    <property type="entry name" value="HTH_Fis"/>
</dbReference>
<dbReference type="Gene3D" id="3.40.50.300">
    <property type="entry name" value="P-loop containing nucleotide triphosphate hydrolases"/>
    <property type="match status" value="1"/>
</dbReference>
<dbReference type="Pfam" id="PF25601">
    <property type="entry name" value="AAA_lid_14"/>
    <property type="match status" value="1"/>
</dbReference>
<dbReference type="PROSITE" id="PS00688">
    <property type="entry name" value="SIGMA54_INTERACT_3"/>
    <property type="match status" value="1"/>
</dbReference>
<dbReference type="FunFam" id="3.40.50.300:FF:000006">
    <property type="entry name" value="DNA-binding transcriptional regulator NtrC"/>
    <property type="match status" value="1"/>
</dbReference>
<keyword evidence="4" id="KW-0238">DNA-binding</keyword>
<dbReference type="InterPro" id="IPR058031">
    <property type="entry name" value="AAA_lid_NorR"/>
</dbReference>
<dbReference type="GO" id="GO:0006355">
    <property type="term" value="P:regulation of DNA-templated transcription"/>
    <property type="evidence" value="ECO:0007669"/>
    <property type="project" value="InterPro"/>
</dbReference>
<dbReference type="InterPro" id="IPR045343">
    <property type="entry name" value="VpsR"/>
</dbReference>
<evidence type="ECO:0000259" key="6">
    <source>
        <dbReference type="PROSITE" id="PS50045"/>
    </source>
</evidence>
<dbReference type="Gene3D" id="1.10.8.60">
    <property type="match status" value="1"/>
</dbReference>
<feature type="domain" description="Sigma-54 factor interaction" evidence="6">
    <location>
        <begin position="144"/>
        <end position="373"/>
    </location>
</feature>
<dbReference type="SMART" id="SM00382">
    <property type="entry name" value="AAA"/>
    <property type="match status" value="1"/>
</dbReference>
<accession>A0A158J9H9</accession>
<dbReference type="SUPFAM" id="SSF46689">
    <property type="entry name" value="Homeodomain-like"/>
    <property type="match status" value="1"/>
</dbReference>
<dbReference type="EMBL" id="FCNY02000022">
    <property type="protein sequence ID" value="SAL65534.1"/>
    <property type="molecule type" value="Genomic_DNA"/>
</dbReference>
<dbReference type="RefSeq" id="WP_014192004.1">
    <property type="nucleotide sequence ID" value="NZ_AP014576.1"/>
</dbReference>
<evidence type="ECO:0000313" key="7">
    <source>
        <dbReference type="EMBL" id="SAL65534.1"/>
    </source>
</evidence>
<dbReference type="GO" id="GO:0005524">
    <property type="term" value="F:ATP binding"/>
    <property type="evidence" value="ECO:0007669"/>
    <property type="project" value="UniProtKB-KW"/>
</dbReference>
<dbReference type="InterPro" id="IPR003593">
    <property type="entry name" value="AAA+_ATPase"/>
</dbReference>
<evidence type="ECO:0000256" key="5">
    <source>
        <dbReference type="ARBA" id="ARBA00023163"/>
    </source>
</evidence>
<evidence type="ECO:0000313" key="8">
    <source>
        <dbReference type="Proteomes" id="UP000054740"/>
    </source>
</evidence>
<keyword evidence="8" id="KW-1185">Reference proteome</keyword>
<sequence length="459" mass="50750">MDVARRQLIYVTRDPSETLCARFEERGWHIEIVASARDTRKALRNDLATGGLLDLSSHFESHELAAFESSLTMTNVGWVATTVAGQLEDAAVRRLIRDYCFDYVTLPTSNDRIVDSVGHAYGMVALHDAASNDARSEGRAEGEMVGSCDAMLALFRSIRKVAMTDAPVFISGESGTGKELTAVAIHERSARRDQPFVAINCGAIPAHLLQSELFGYERGAFTGANQRKIGRVEAANGGTLFLDEIGDLPLESQASLLRFLQERKVERLGGHGSTPVDVRIISATHVDMQTAMIEGRFRADLYHRLCVLQIDEPPLRARGKDIELLAKHMLDRFKKDASRRLRGFSPDAIAAIHNYGWPGNVRELINRVRRAIVMSEGRQITARDLELGEYVEVAPVSLAQAREAAERQAIELALLRHRGRLGDAAQELGISRVTLYRLLSAHGMRHIEVDAPSEHATRG</sequence>
<dbReference type="PROSITE" id="PS00676">
    <property type="entry name" value="SIGMA54_INTERACT_2"/>
    <property type="match status" value="1"/>
</dbReference>
<evidence type="ECO:0000256" key="4">
    <source>
        <dbReference type="ARBA" id="ARBA00023125"/>
    </source>
</evidence>
<proteinExistence type="predicted"/>
<dbReference type="Pfam" id="PF00158">
    <property type="entry name" value="Sigma54_activat"/>
    <property type="match status" value="1"/>
</dbReference>
<dbReference type="Gene3D" id="1.10.10.60">
    <property type="entry name" value="Homeodomain-like"/>
    <property type="match status" value="1"/>
</dbReference>
<dbReference type="PANTHER" id="PTHR32071:SF120">
    <property type="entry name" value="TRANSCRIPTIONAL REGULATOR-RELATED"/>
    <property type="match status" value="1"/>
</dbReference>
<dbReference type="SUPFAM" id="SSF52540">
    <property type="entry name" value="P-loop containing nucleoside triphosphate hydrolases"/>
    <property type="match status" value="1"/>
</dbReference>